<organism evidence="1 2">
    <name type="scientific">Parolsenella catena</name>
    <dbReference type="NCBI Taxonomy" id="2003188"/>
    <lineage>
        <taxon>Bacteria</taxon>
        <taxon>Bacillati</taxon>
        <taxon>Actinomycetota</taxon>
        <taxon>Coriobacteriia</taxon>
        <taxon>Coriobacteriales</taxon>
        <taxon>Atopobiaceae</taxon>
        <taxon>Parolsenella</taxon>
    </lineage>
</organism>
<reference evidence="2" key="1">
    <citation type="submission" date="2018-11" db="EMBL/GenBank/DDBJ databases">
        <title>Comparative genomics of Parolsenella catena and Libanicoccus massiliensis: Reclassification of Libanicoccus massiliensis as Parolsenella massiliensis comb. nov.</title>
        <authorList>
            <person name="Sakamoto M."/>
            <person name="Ikeyama N."/>
            <person name="Murakami T."/>
            <person name="Mori H."/>
            <person name="Yuki M."/>
            <person name="Ohkuma M."/>
        </authorList>
    </citation>
    <scope>NUCLEOTIDE SEQUENCE [LARGE SCALE GENOMIC DNA]</scope>
    <source>
        <strain evidence="2">JCM 31932</strain>
    </source>
</reference>
<protein>
    <submittedName>
        <fullName evidence="1">Protein tyrosine phosphatase</fullName>
    </submittedName>
</protein>
<dbReference type="InterPro" id="IPR029021">
    <property type="entry name" value="Prot-tyrosine_phosphatase-like"/>
</dbReference>
<sequence length="291" mass="32392">MSRHVDTVDENGLSVRVLAGDALPGGTSARGDHYRPVAGEMDDPARPHFGRIDFERLPNTRDLGGLPAADGRRVRPGLLLRSGLLCWASDDDLRRLRDDYRLRAVVDFRDATELAETPDPMRLLPEARLVHADVLNRVYEGVTQSAEARRRFQRLKDDDDDPAGFLAEFYPHHLTSEAGIRAYALFIRTILETDDGAVLWHCHVGRDRCGMGSMLIEHILGAPMAAIEDDYLATNLYTDEPTTLRADANLRFIRVAVEALTSQWGGIGGYVRDALGVSDADVSELRARYLE</sequence>
<dbReference type="RefSeq" id="WP_232619873.1">
    <property type="nucleotide sequence ID" value="NZ_AP019367.1"/>
</dbReference>
<dbReference type="Pfam" id="PF13350">
    <property type="entry name" value="Y_phosphatase3"/>
    <property type="match status" value="1"/>
</dbReference>
<dbReference type="Gene3D" id="3.90.190.10">
    <property type="entry name" value="Protein tyrosine phosphatase superfamily"/>
    <property type="match status" value="1"/>
</dbReference>
<dbReference type="GeneID" id="88848501"/>
<dbReference type="EMBL" id="AP019367">
    <property type="protein sequence ID" value="BBH49771.1"/>
    <property type="molecule type" value="Genomic_DNA"/>
</dbReference>
<dbReference type="GO" id="GO:0004721">
    <property type="term" value="F:phosphoprotein phosphatase activity"/>
    <property type="evidence" value="ECO:0007669"/>
    <property type="project" value="InterPro"/>
</dbReference>
<keyword evidence="2" id="KW-1185">Reference proteome</keyword>
<dbReference type="AlphaFoldDB" id="A0A3G9JWC2"/>
<evidence type="ECO:0000313" key="2">
    <source>
        <dbReference type="Proteomes" id="UP000273154"/>
    </source>
</evidence>
<dbReference type="InterPro" id="IPR026893">
    <property type="entry name" value="Tyr/Ser_Pase_IphP-type"/>
</dbReference>
<dbReference type="SUPFAM" id="SSF52799">
    <property type="entry name" value="(Phosphotyrosine protein) phosphatases II"/>
    <property type="match status" value="1"/>
</dbReference>
<accession>A0A3G9JWC2</accession>
<name>A0A3G9JWC2_9ACTN</name>
<evidence type="ECO:0000313" key="1">
    <source>
        <dbReference type="EMBL" id="BBH49771.1"/>
    </source>
</evidence>
<gene>
    <name evidence="1" type="primary">ptp</name>
    <name evidence="1" type="ORF">Pcatena_03580</name>
</gene>
<dbReference type="KEGG" id="pcat:Pcatena_03580"/>
<proteinExistence type="predicted"/>
<dbReference type="Proteomes" id="UP000273154">
    <property type="component" value="Chromosome"/>
</dbReference>